<protein>
    <recommendedName>
        <fullName evidence="3">Sigma-70 family RNA polymerase sigma factor</fullName>
    </recommendedName>
</protein>
<sequence>MLESTSQVTIDHQTHSIHYLYDRHAGKLLGFIFEVVKDRKLAEDYLVKIFSALSLQHNQQGEEGIHTWCQLLKFAKTKLQQLPVEHRGMEAYDRSAMTVMHPSNTYLDRLTEMQRMVFCEVYHHGKTISALSIALNTTEDLTRKTLKEAFLIMRSNG</sequence>
<evidence type="ECO:0000313" key="2">
    <source>
        <dbReference type="Proteomes" id="UP000636110"/>
    </source>
</evidence>
<proteinExistence type="predicted"/>
<keyword evidence="2" id="KW-1185">Reference proteome</keyword>
<comment type="caution">
    <text evidence="1">The sequence shown here is derived from an EMBL/GenBank/DDBJ whole genome shotgun (WGS) entry which is preliminary data.</text>
</comment>
<dbReference type="SUPFAM" id="SSF88659">
    <property type="entry name" value="Sigma3 and sigma4 domains of RNA polymerase sigma factors"/>
    <property type="match status" value="1"/>
</dbReference>
<evidence type="ECO:0008006" key="3">
    <source>
        <dbReference type="Google" id="ProtNLM"/>
    </source>
</evidence>
<name>A0ABR6EW50_9SPHI</name>
<reference evidence="1 2" key="1">
    <citation type="submission" date="2019-11" db="EMBL/GenBank/DDBJ databases">
        <title>Description of Pedobacter sp. LMG 31462T.</title>
        <authorList>
            <person name="Carlier A."/>
            <person name="Qi S."/>
            <person name="Vandamme P."/>
        </authorList>
    </citation>
    <scope>NUCLEOTIDE SEQUENCE [LARGE SCALE GENOMIC DNA]</scope>
    <source>
        <strain evidence="1 2">LMG 31462</strain>
    </source>
</reference>
<evidence type="ECO:0000313" key="1">
    <source>
        <dbReference type="EMBL" id="MBB2149247.1"/>
    </source>
</evidence>
<organism evidence="1 2">
    <name type="scientific">Pedobacter gandavensis</name>
    <dbReference type="NCBI Taxonomy" id="2679963"/>
    <lineage>
        <taxon>Bacteria</taxon>
        <taxon>Pseudomonadati</taxon>
        <taxon>Bacteroidota</taxon>
        <taxon>Sphingobacteriia</taxon>
        <taxon>Sphingobacteriales</taxon>
        <taxon>Sphingobacteriaceae</taxon>
        <taxon>Pedobacter</taxon>
    </lineage>
</organism>
<gene>
    <name evidence="1" type="ORF">GM920_10045</name>
</gene>
<dbReference type="Proteomes" id="UP000636110">
    <property type="component" value="Unassembled WGS sequence"/>
</dbReference>
<dbReference type="RefSeq" id="WP_182956520.1">
    <property type="nucleotide sequence ID" value="NZ_WNXC01000002.1"/>
</dbReference>
<dbReference type="EMBL" id="WNXC01000002">
    <property type="protein sequence ID" value="MBB2149247.1"/>
    <property type="molecule type" value="Genomic_DNA"/>
</dbReference>
<dbReference type="InterPro" id="IPR013324">
    <property type="entry name" value="RNA_pol_sigma_r3/r4-like"/>
</dbReference>
<accession>A0ABR6EW50</accession>